<accession>A0A3D8J5Z5</accession>
<reference evidence="4 5" key="1">
    <citation type="submission" date="2018-04" db="EMBL/GenBank/DDBJ databases">
        <title>Novel Campyloabacter and Helicobacter Species and Strains.</title>
        <authorList>
            <person name="Mannion A.J."/>
            <person name="Shen Z."/>
            <person name="Fox J.G."/>
        </authorList>
    </citation>
    <scope>NUCLEOTIDE SEQUENCE [LARGE SCALE GENOMIC DNA]</scope>
    <source>
        <strain evidence="4 5">MIT 97-5075</strain>
    </source>
</reference>
<dbReference type="InterPro" id="IPR038277">
    <property type="entry name" value="UreF_sf"/>
</dbReference>
<keyword evidence="3" id="KW-0963">Cytoplasm</keyword>
<gene>
    <name evidence="3" type="primary">ureF</name>
    <name evidence="4" type="ORF">CQA66_03510</name>
</gene>
<dbReference type="PANTHER" id="PTHR33620">
    <property type="entry name" value="UREASE ACCESSORY PROTEIN F"/>
    <property type="match status" value="1"/>
</dbReference>
<proteinExistence type="inferred from homology"/>
<keyword evidence="5" id="KW-1185">Reference proteome</keyword>
<keyword evidence="2 3" id="KW-0143">Chaperone</keyword>
<dbReference type="Pfam" id="PF01730">
    <property type="entry name" value="UreF"/>
    <property type="match status" value="1"/>
</dbReference>
<evidence type="ECO:0000256" key="1">
    <source>
        <dbReference type="ARBA" id="ARBA00022988"/>
    </source>
</evidence>
<evidence type="ECO:0000313" key="4">
    <source>
        <dbReference type="EMBL" id="RDU72680.1"/>
    </source>
</evidence>
<comment type="subcellular location">
    <subcellularLocation>
        <location evidence="3">Cytoplasm</location>
    </subcellularLocation>
</comment>
<comment type="function">
    <text evidence="3">Required for maturation of urease via the functional incorporation of the urease nickel metallocenter.</text>
</comment>
<sequence length="220" mass="25537">MDFLLLQINDALFPIGSYTHSFGLESYVQLERITTKQEVQDYLKAYLNTQILYTDLLAIKLIHEIDSLQEILILEETIHAASAANELRNANRKLGARFVKTINAMQLERKELFEQYIQTSQLHIYVVAYGVFCKAYTLNYQHCIQQYLYAQASNTLTNCVKLIPLAQSCGQEILASLHNEFIAISKKLENLQRRDFCNVAIHYEIKAMQHENLYSRLYMS</sequence>
<dbReference type="PIRSF" id="PIRSF009467">
    <property type="entry name" value="Ureas_acces_UreF"/>
    <property type="match status" value="1"/>
</dbReference>
<dbReference type="RefSeq" id="WP_104762478.1">
    <property type="nucleotide sequence ID" value="NZ_FZPM01000004.1"/>
</dbReference>
<comment type="similarity">
    <text evidence="3">Belongs to the UreF family.</text>
</comment>
<comment type="subunit">
    <text evidence="3">UreH, UreF and UreG form a complex that acts as a GTP-hydrolysis-dependent molecular chaperone, activating the urease apoprotein by helping to assemble the nickel containing metallocenter of UreC. The UreE protein probably delivers the nickel.</text>
</comment>
<dbReference type="EMBL" id="NXLW01000005">
    <property type="protein sequence ID" value="RDU72680.1"/>
    <property type="molecule type" value="Genomic_DNA"/>
</dbReference>
<dbReference type="HAMAP" id="MF_01385">
    <property type="entry name" value="UreF"/>
    <property type="match status" value="1"/>
</dbReference>
<name>A0A3D8J5Z5_9HELI</name>
<dbReference type="OrthoDB" id="9798772at2"/>
<dbReference type="Proteomes" id="UP000256424">
    <property type="component" value="Unassembled WGS sequence"/>
</dbReference>
<evidence type="ECO:0000256" key="3">
    <source>
        <dbReference type="HAMAP-Rule" id="MF_01385"/>
    </source>
</evidence>
<dbReference type="InterPro" id="IPR002639">
    <property type="entry name" value="UreF"/>
</dbReference>
<evidence type="ECO:0000256" key="2">
    <source>
        <dbReference type="ARBA" id="ARBA00023186"/>
    </source>
</evidence>
<evidence type="ECO:0000313" key="5">
    <source>
        <dbReference type="Proteomes" id="UP000256424"/>
    </source>
</evidence>
<keyword evidence="1 3" id="KW-0996">Nickel insertion</keyword>
<dbReference type="GO" id="GO:0005737">
    <property type="term" value="C:cytoplasm"/>
    <property type="evidence" value="ECO:0007669"/>
    <property type="project" value="UniProtKB-SubCell"/>
</dbReference>
<dbReference type="GO" id="GO:0016151">
    <property type="term" value="F:nickel cation binding"/>
    <property type="evidence" value="ECO:0007669"/>
    <property type="project" value="UniProtKB-UniRule"/>
</dbReference>
<organism evidence="4 5">
    <name type="scientific">Helicobacter aurati</name>
    <dbReference type="NCBI Taxonomy" id="137778"/>
    <lineage>
        <taxon>Bacteria</taxon>
        <taxon>Pseudomonadati</taxon>
        <taxon>Campylobacterota</taxon>
        <taxon>Epsilonproteobacteria</taxon>
        <taxon>Campylobacterales</taxon>
        <taxon>Helicobacteraceae</taxon>
        <taxon>Helicobacter</taxon>
    </lineage>
</organism>
<comment type="caution">
    <text evidence="4">The sequence shown here is derived from an EMBL/GenBank/DDBJ whole genome shotgun (WGS) entry which is preliminary data.</text>
</comment>
<dbReference type="PANTHER" id="PTHR33620:SF1">
    <property type="entry name" value="UREASE ACCESSORY PROTEIN F"/>
    <property type="match status" value="1"/>
</dbReference>
<dbReference type="AlphaFoldDB" id="A0A3D8J5Z5"/>
<protein>
    <recommendedName>
        <fullName evidence="3">Urease accessory protein UreF</fullName>
    </recommendedName>
</protein>
<dbReference type="Gene3D" id="1.10.4190.10">
    <property type="entry name" value="Urease accessory protein UreF"/>
    <property type="match status" value="1"/>
</dbReference>